<proteinExistence type="predicted"/>
<dbReference type="EMBL" id="QQBC01000007">
    <property type="protein sequence ID" value="RDI65082.1"/>
    <property type="molecule type" value="Genomic_DNA"/>
</dbReference>
<dbReference type="SUPFAM" id="SSF56112">
    <property type="entry name" value="Protein kinase-like (PK-like)"/>
    <property type="match status" value="1"/>
</dbReference>
<protein>
    <recommendedName>
        <fullName evidence="3">Phosphotransferase family enzyme</fullName>
    </recommendedName>
</protein>
<comment type="caution">
    <text evidence="1">The sequence shown here is derived from an EMBL/GenBank/DDBJ whole genome shotgun (WGS) entry which is preliminary data.</text>
</comment>
<evidence type="ECO:0008006" key="3">
    <source>
        <dbReference type="Google" id="ProtNLM"/>
    </source>
</evidence>
<dbReference type="RefSeq" id="WP_067998345.1">
    <property type="nucleotide sequence ID" value="NZ_QQBC01000007.1"/>
</dbReference>
<dbReference type="InterPro" id="IPR011009">
    <property type="entry name" value="Kinase-like_dom_sf"/>
</dbReference>
<gene>
    <name evidence="1" type="ORF">DFR76_107460</name>
</gene>
<sequence length="127" mass="13809">MRSRAEFEAAFPDVELQPIHGDSPAANIVRTIGGALYSDFELVNLGPVEWDMAFLGAIGGDAYNTAARRCGGRELDERVLRFVDAVGMCRTVACLALVPRLPILAEALRPALDRWQTMPPVGDILRG</sequence>
<reference evidence="1 2" key="1">
    <citation type="submission" date="2018-07" db="EMBL/GenBank/DDBJ databases">
        <title>Genomic Encyclopedia of Type Strains, Phase IV (KMG-IV): sequencing the most valuable type-strain genomes for metagenomic binning, comparative biology and taxonomic classification.</title>
        <authorList>
            <person name="Goeker M."/>
        </authorList>
    </citation>
    <scope>NUCLEOTIDE SEQUENCE [LARGE SCALE GENOMIC DNA]</scope>
    <source>
        <strain evidence="1 2">DSM 44290</strain>
    </source>
</reference>
<evidence type="ECO:0000313" key="1">
    <source>
        <dbReference type="EMBL" id="RDI65082.1"/>
    </source>
</evidence>
<dbReference type="AlphaFoldDB" id="A0A370I2W8"/>
<organism evidence="1 2">
    <name type="scientific">Nocardia pseudobrasiliensis</name>
    <dbReference type="NCBI Taxonomy" id="45979"/>
    <lineage>
        <taxon>Bacteria</taxon>
        <taxon>Bacillati</taxon>
        <taxon>Actinomycetota</taxon>
        <taxon>Actinomycetes</taxon>
        <taxon>Mycobacteriales</taxon>
        <taxon>Nocardiaceae</taxon>
        <taxon>Nocardia</taxon>
    </lineage>
</organism>
<evidence type="ECO:0000313" key="2">
    <source>
        <dbReference type="Proteomes" id="UP000254869"/>
    </source>
</evidence>
<accession>A0A370I2W8</accession>
<dbReference type="Proteomes" id="UP000254869">
    <property type="component" value="Unassembled WGS sequence"/>
</dbReference>
<name>A0A370I2W8_9NOCA</name>
<dbReference type="STRING" id="1210086.GCA_001613105_03216"/>
<keyword evidence="2" id="KW-1185">Reference proteome</keyword>